<dbReference type="GO" id="GO:0016787">
    <property type="term" value="F:hydrolase activity"/>
    <property type="evidence" value="ECO:0007669"/>
    <property type="project" value="UniProtKB-KW"/>
</dbReference>
<dbReference type="PROSITE" id="PS00893">
    <property type="entry name" value="NUDIX_BOX"/>
    <property type="match status" value="1"/>
</dbReference>
<feature type="domain" description="Nudix hydrolase" evidence="5">
    <location>
        <begin position="29"/>
        <end position="166"/>
    </location>
</feature>
<dbReference type="RefSeq" id="WP_136141890.1">
    <property type="nucleotide sequence ID" value="NZ_CP039247.1"/>
</dbReference>
<dbReference type="InterPro" id="IPR000086">
    <property type="entry name" value="NUDIX_hydrolase_dom"/>
</dbReference>
<accession>A0A4V1CEU1</accession>
<dbReference type="SUPFAM" id="SSF55811">
    <property type="entry name" value="Nudix"/>
    <property type="match status" value="1"/>
</dbReference>
<dbReference type="InterPro" id="IPR015797">
    <property type="entry name" value="NUDIX_hydrolase-like_dom_sf"/>
</dbReference>
<evidence type="ECO:0000256" key="2">
    <source>
        <dbReference type="ARBA" id="ARBA00005582"/>
    </source>
</evidence>
<dbReference type="PROSITE" id="PS51462">
    <property type="entry name" value="NUDIX"/>
    <property type="match status" value="1"/>
</dbReference>
<evidence type="ECO:0000313" key="7">
    <source>
        <dbReference type="Proteomes" id="UP000296352"/>
    </source>
</evidence>
<dbReference type="PANTHER" id="PTHR43046">
    <property type="entry name" value="GDP-MANNOSE MANNOSYL HYDROLASE"/>
    <property type="match status" value="1"/>
</dbReference>
<keyword evidence="7" id="KW-1185">Reference proteome</keyword>
<gene>
    <name evidence="6" type="ORF">CENDO_10170</name>
</gene>
<proteinExistence type="inferred from homology"/>
<evidence type="ECO:0000259" key="5">
    <source>
        <dbReference type="PROSITE" id="PS51462"/>
    </source>
</evidence>
<comment type="similarity">
    <text evidence="2 4">Belongs to the Nudix hydrolase family.</text>
</comment>
<dbReference type="PANTHER" id="PTHR43046:SF2">
    <property type="entry name" value="8-OXO-DGTP DIPHOSPHATASE-RELATED"/>
    <property type="match status" value="1"/>
</dbReference>
<dbReference type="Proteomes" id="UP000296352">
    <property type="component" value="Chromosome"/>
</dbReference>
<keyword evidence="3 4" id="KW-0378">Hydrolase</keyword>
<reference evidence="6 7" key="1">
    <citation type="submission" date="2019-04" db="EMBL/GenBank/DDBJ databases">
        <title>Corynebacterium endometrii sp. nov., isolated from the uterus of a cow with endometritis.</title>
        <authorList>
            <person name="Ballas P."/>
            <person name="Ruckert C."/>
            <person name="Wagener K."/>
            <person name="Drillich M."/>
            <person name="Kaempfer P."/>
            <person name="Busse H.-J."/>
            <person name="Ehling-Schulz M."/>
        </authorList>
    </citation>
    <scope>NUCLEOTIDE SEQUENCE [LARGE SCALE GENOMIC DNA]</scope>
    <source>
        <strain evidence="6 7">LMM-1653</strain>
    </source>
</reference>
<dbReference type="OrthoDB" id="3404294at2"/>
<dbReference type="AlphaFoldDB" id="A0A4V1CEU1"/>
<dbReference type="EMBL" id="CP039247">
    <property type="protein sequence ID" value="QCB29288.1"/>
    <property type="molecule type" value="Genomic_DNA"/>
</dbReference>
<protein>
    <recommendedName>
        <fullName evidence="5">Nudix hydrolase domain-containing protein</fullName>
    </recommendedName>
</protein>
<organism evidence="6 7">
    <name type="scientific">Corynebacterium endometrii</name>
    <dbReference type="NCBI Taxonomy" id="2488819"/>
    <lineage>
        <taxon>Bacteria</taxon>
        <taxon>Bacillati</taxon>
        <taxon>Actinomycetota</taxon>
        <taxon>Actinomycetes</taxon>
        <taxon>Mycobacteriales</taxon>
        <taxon>Corynebacteriaceae</taxon>
        <taxon>Corynebacterium</taxon>
    </lineage>
</organism>
<comment type="cofactor">
    <cofactor evidence="1">
        <name>Mg(2+)</name>
        <dbReference type="ChEBI" id="CHEBI:18420"/>
    </cofactor>
</comment>
<dbReference type="InterPro" id="IPR020476">
    <property type="entry name" value="Nudix_hydrolase"/>
</dbReference>
<evidence type="ECO:0000256" key="1">
    <source>
        <dbReference type="ARBA" id="ARBA00001946"/>
    </source>
</evidence>
<dbReference type="InterPro" id="IPR020084">
    <property type="entry name" value="NUDIX_hydrolase_CS"/>
</dbReference>
<sequence length="171" mass="17826">MNASSPPPARIPGSGDGWAAGPGGRRVWGLHGAAGLFLLARVDGALSVLLQLRAGWTNQGGTWGIPGGARDTGETAVEAAVREASEECGLNATDIEVLWSGVTSGPVEPGGWTYTTVIARTRSGEALATHANEESEELRWVPLDDVHKLKLLGAFGESLPAIIERVRSLHG</sequence>
<name>A0A4V1CEU1_9CORY</name>
<dbReference type="Gene3D" id="3.90.79.10">
    <property type="entry name" value="Nucleoside Triphosphate Pyrophosphohydrolase"/>
    <property type="match status" value="1"/>
</dbReference>
<evidence type="ECO:0000256" key="3">
    <source>
        <dbReference type="ARBA" id="ARBA00022801"/>
    </source>
</evidence>
<evidence type="ECO:0000313" key="6">
    <source>
        <dbReference type="EMBL" id="QCB29288.1"/>
    </source>
</evidence>
<dbReference type="Pfam" id="PF00293">
    <property type="entry name" value="NUDIX"/>
    <property type="match status" value="1"/>
</dbReference>
<dbReference type="KEGG" id="cee:CENDO_10170"/>
<evidence type="ECO:0000256" key="4">
    <source>
        <dbReference type="RuleBase" id="RU003476"/>
    </source>
</evidence>
<dbReference type="PRINTS" id="PR00502">
    <property type="entry name" value="NUDIXFAMILY"/>
</dbReference>